<evidence type="ECO:0008006" key="10">
    <source>
        <dbReference type="Google" id="ProtNLM"/>
    </source>
</evidence>
<dbReference type="PANTHER" id="PTHR12270:SF25">
    <property type="entry name" value="GLYCOSYLTRANSFERASE-LIKE PROTEIN LARGE"/>
    <property type="match status" value="1"/>
</dbReference>
<comment type="subcellular location">
    <subcellularLocation>
        <location evidence="1">Membrane</location>
        <topology evidence="1">Single-pass type II membrane protein</topology>
    </subcellularLocation>
</comment>
<dbReference type="AlphaFoldDB" id="A0AAD9K3M0"/>
<organism evidence="8 9">
    <name type="scientific">Paralvinella palmiformis</name>
    <dbReference type="NCBI Taxonomy" id="53620"/>
    <lineage>
        <taxon>Eukaryota</taxon>
        <taxon>Metazoa</taxon>
        <taxon>Spiralia</taxon>
        <taxon>Lophotrochozoa</taxon>
        <taxon>Annelida</taxon>
        <taxon>Polychaeta</taxon>
        <taxon>Sedentaria</taxon>
        <taxon>Canalipalpata</taxon>
        <taxon>Terebellida</taxon>
        <taxon>Terebelliformia</taxon>
        <taxon>Alvinellidae</taxon>
        <taxon>Paralvinella</taxon>
    </lineage>
</organism>
<protein>
    <recommendedName>
        <fullName evidence="10">Glycosyltransferase</fullName>
    </recommendedName>
</protein>
<evidence type="ECO:0000313" key="8">
    <source>
        <dbReference type="EMBL" id="KAK2164281.1"/>
    </source>
</evidence>
<reference evidence="8" key="1">
    <citation type="journal article" date="2023" name="Mol. Biol. Evol.">
        <title>Third-Generation Sequencing Reveals the Adaptive Role of the Epigenome in Three Deep-Sea Polychaetes.</title>
        <authorList>
            <person name="Perez M."/>
            <person name="Aroh O."/>
            <person name="Sun Y."/>
            <person name="Lan Y."/>
            <person name="Juniper S.K."/>
            <person name="Young C.R."/>
            <person name="Angers B."/>
            <person name="Qian P.Y."/>
        </authorList>
    </citation>
    <scope>NUCLEOTIDE SEQUENCE</scope>
    <source>
        <strain evidence="8">P08H-3</strain>
    </source>
</reference>
<dbReference type="GO" id="GO:0035269">
    <property type="term" value="P:protein O-linked glycosylation via mannose"/>
    <property type="evidence" value="ECO:0007669"/>
    <property type="project" value="TreeGrafter"/>
</dbReference>
<evidence type="ECO:0000256" key="1">
    <source>
        <dbReference type="ARBA" id="ARBA00004606"/>
    </source>
</evidence>
<dbReference type="Proteomes" id="UP001208570">
    <property type="component" value="Unassembled WGS sequence"/>
</dbReference>
<dbReference type="GO" id="GO:0015020">
    <property type="term" value="F:glucuronosyltransferase activity"/>
    <property type="evidence" value="ECO:0007669"/>
    <property type="project" value="TreeGrafter"/>
</dbReference>
<dbReference type="GO" id="GO:0016020">
    <property type="term" value="C:membrane"/>
    <property type="evidence" value="ECO:0007669"/>
    <property type="project" value="UniProtKB-SubCell"/>
</dbReference>
<keyword evidence="4 7" id="KW-1133">Transmembrane helix</keyword>
<proteinExistence type="predicted"/>
<gene>
    <name evidence="8" type="ORF">LSH36_66g01025</name>
</gene>
<name>A0AAD9K3M0_9ANNE</name>
<dbReference type="InterPro" id="IPR051292">
    <property type="entry name" value="Xyl/GlcA_transferase"/>
</dbReference>
<evidence type="ECO:0000313" key="9">
    <source>
        <dbReference type="Proteomes" id="UP001208570"/>
    </source>
</evidence>
<dbReference type="PANTHER" id="PTHR12270">
    <property type="entry name" value="GLYCOSYLTRANSFERASE-RELATED"/>
    <property type="match status" value="1"/>
</dbReference>
<evidence type="ECO:0000256" key="2">
    <source>
        <dbReference type="ARBA" id="ARBA00022692"/>
    </source>
</evidence>
<evidence type="ECO:0000256" key="5">
    <source>
        <dbReference type="ARBA" id="ARBA00023136"/>
    </source>
</evidence>
<dbReference type="GO" id="GO:0042285">
    <property type="term" value="F:xylosyltransferase activity"/>
    <property type="evidence" value="ECO:0007669"/>
    <property type="project" value="TreeGrafter"/>
</dbReference>
<keyword evidence="2 7" id="KW-0812">Transmembrane</keyword>
<dbReference type="EMBL" id="JAODUP010000066">
    <property type="protein sequence ID" value="KAK2164281.1"/>
    <property type="molecule type" value="Genomic_DNA"/>
</dbReference>
<keyword evidence="6" id="KW-0325">Glycoprotein</keyword>
<keyword evidence="5 7" id="KW-0472">Membrane</keyword>
<evidence type="ECO:0000256" key="7">
    <source>
        <dbReference type="SAM" id="Phobius"/>
    </source>
</evidence>
<keyword evidence="9" id="KW-1185">Reference proteome</keyword>
<evidence type="ECO:0000256" key="3">
    <source>
        <dbReference type="ARBA" id="ARBA00022968"/>
    </source>
</evidence>
<evidence type="ECO:0000256" key="4">
    <source>
        <dbReference type="ARBA" id="ARBA00022989"/>
    </source>
</evidence>
<feature type="transmembrane region" description="Helical" evidence="7">
    <location>
        <begin position="18"/>
        <end position="40"/>
    </location>
</feature>
<dbReference type="Pfam" id="PF13896">
    <property type="entry name" value="Glyco_transf_49"/>
    <property type="match status" value="2"/>
</dbReference>
<accession>A0AAD9K3M0</accession>
<comment type="caution">
    <text evidence="8">The sequence shown here is derived from an EMBL/GenBank/DDBJ whole genome shotgun (WGS) entry which is preliminary data.</text>
</comment>
<evidence type="ECO:0000256" key="6">
    <source>
        <dbReference type="ARBA" id="ARBA00023180"/>
    </source>
</evidence>
<keyword evidence="3" id="KW-0735">Signal-anchor</keyword>
<sequence>MFGVSFFGYLFRKGRKNIYIQLLTAACFVYCIFAITVLVYDNQSRTLTDDVEQLPAFTQTVPRLQHEYHNVVQQRVSRTQDPVDKINHNNDLVKELMTSKLKPSDRIINRLLTAFREYPTKPPERAHRELDHIQDILNRFREGEGYYYMDQYDDVDGFKWHRSRDLIDLVKGMSDRGCHEYERAAAMRRLIVPDILDHAQYISENSEFVSLIAHMTEDRLTQLDNLLQHWNGPVSIALYINIAHIKDFITRLLDIEGLQNREGVLLHVVPQEGVIYPINYLRNVAINNTKTRYIFFSDIDFIPVVGSHNILLEDLQTTKGQKQVYVIPAFEEKHPNTYQFPQSKDDLIPLLEKGLIVPFHLDKFAPGHHRTDFKKWKSIGIPYQIEWEPLFEPYVAGEREYLPRYSEMFVGRGMNKIQHIVEIVAMGLVLA</sequence>